<comment type="caution">
    <text evidence="2">The sequence shown here is derived from an EMBL/GenBank/DDBJ whole genome shotgun (WGS) entry which is preliminary data.</text>
</comment>
<dbReference type="EMBL" id="SIHO01000001">
    <property type="protein sequence ID" value="TFU05651.1"/>
    <property type="molecule type" value="Genomic_DNA"/>
</dbReference>
<sequence>MTYTPIVTERLILANWTPAYRDAATVMNADAHVMRHFLAPLSREETDAQVDRQEAALALRGYCFWPIVRRSDGVFLGICGLKDGAPDTPIEGEVEIGWRFDRHGWGQGYATEAARAALVHGFADPAVNRIAAITTLANRESWRVMERLGMTRDLGADFDHPMMPVGHPGRPHITHYITRAQFDASGRQA</sequence>
<name>A0A4Y9EPW9_9SPHN</name>
<dbReference type="InterPro" id="IPR051531">
    <property type="entry name" value="N-acetyltransferase"/>
</dbReference>
<dbReference type="InterPro" id="IPR000182">
    <property type="entry name" value="GNAT_dom"/>
</dbReference>
<dbReference type="GO" id="GO:0016747">
    <property type="term" value="F:acyltransferase activity, transferring groups other than amino-acyl groups"/>
    <property type="evidence" value="ECO:0007669"/>
    <property type="project" value="InterPro"/>
</dbReference>
<feature type="domain" description="N-acetyltransferase" evidence="1">
    <location>
        <begin position="18"/>
        <end position="170"/>
    </location>
</feature>
<dbReference type="InterPro" id="IPR016181">
    <property type="entry name" value="Acyl_CoA_acyltransferase"/>
</dbReference>
<keyword evidence="3" id="KW-1185">Reference proteome</keyword>
<keyword evidence="2" id="KW-0808">Transferase</keyword>
<dbReference type="Proteomes" id="UP000297737">
    <property type="component" value="Unassembled WGS sequence"/>
</dbReference>
<reference evidence="2 3" key="1">
    <citation type="submission" date="2019-02" db="EMBL/GenBank/DDBJ databases">
        <title>Polymorphobacter sp. isolated from the lake at the Tibet of China.</title>
        <authorList>
            <person name="Li A."/>
        </authorList>
    </citation>
    <scope>NUCLEOTIDE SEQUENCE [LARGE SCALE GENOMIC DNA]</scope>
    <source>
        <strain evidence="2 3">DJ1R-1</strain>
    </source>
</reference>
<dbReference type="RefSeq" id="WP_135244376.1">
    <property type="nucleotide sequence ID" value="NZ_SIHO01000001.1"/>
</dbReference>
<dbReference type="OrthoDB" id="6293260at2"/>
<dbReference type="PROSITE" id="PS51186">
    <property type="entry name" value="GNAT"/>
    <property type="match status" value="1"/>
</dbReference>
<dbReference type="Gene3D" id="3.40.630.30">
    <property type="match status" value="1"/>
</dbReference>
<dbReference type="SUPFAM" id="SSF55729">
    <property type="entry name" value="Acyl-CoA N-acyltransferases (Nat)"/>
    <property type="match status" value="1"/>
</dbReference>
<dbReference type="PANTHER" id="PTHR43792">
    <property type="entry name" value="GNAT FAMILY, PUTATIVE (AFU_ORTHOLOGUE AFUA_3G00765)-RELATED-RELATED"/>
    <property type="match status" value="1"/>
</dbReference>
<organism evidence="2 3">
    <name type="scientific">Glacieibacterium arshaanense</name>
    <dbReference type="NCBI Taxonomy" id="2511025"/>
    <lineage>
        <taxon>Bacteria</taxon>
        <taxon>Pseudomonadati</taxon>
        <taxon>Pseudomonadota</taxon>
        <taxon>Alphaproteobacteria</taxon>
        <taxon>Sphingomonadales</taxon>
        <taxon>Sphingosinicellaceae</taxon>
        <taxon>Glacieibacterium</taxon>
    </lineage>
</organism>
<dbReference type="AlphaFoldDB" id="A0A4Y9EPW9"/>
<gene>
    <name evidence="2" type="ORF">EUV02_01045</name>
</gene>
<accession>A0A4Y9EPW9</accession>
<proteinExistence type="predicted"/>
<protein>
    <submittedName>
        <fullName evidence="2">N-acetyltransferase</fullName>
    </submittedName>
</protein>
<evidence type="ECO:0000313" key="3">
    <source>
        <dbReference type="Proteomes" id="UP000297737"/>
    </source>
</evidence>
<dbReference type="PANTHER" id="PTHR43792:SF1">
    <property type="entry name" value="N-ACETYLTRANSFERASE DOMAIN-CONTAINING PROTEIN"/>
    <property type="match status" value="1"/>
</dbReference>
<dbReference type="Pfam" id="PF13302">
    <property type="entry name" value="Acetyltransf_3"/>
    <property type="match status" value="1"/>
</dbReference>
<evidence type="ECO:0000313" key="2">
    <source>
        <dbReference type="EMBL" id="TFU05651.1"/>
    </source>
</evidence>
<evidence type="ECO:0000259" key="1">
    <source>
        <dbReference type="PROSITE" id="PS51186"/>
    </source>
</evidence>